<evidence type="ECO:0000313" key="1">
    <source>
        <dbReference type="EMBL" id="MCP3054775.1"/>
    </source>
</evidence>
<protein>
    <recommendedName>
        <fullName evidence="3">Antifreeze protein</fullName>
    </recommendedName>
</protein>
<comment type="caution">
    <text evidence="1">The sequence shown here is derived from an EMBL/GenBank/DDBJ whole genome shotgun (WGS) entry which is preliminary data.</text>
</comment>
<gene>
    <name evidence="1" type="ORF">MJ956_06380</name>
</gene>
<sequence length="122" mass="13129">MSRRHPLSKVFLDAPRSAAEMSTLMTMSPIVIGSRMMQFWMSAAAPTAGDRNEASRMISEKMQAAGESLLAMNLAAMEAATAATLGAVTGRGSHSNHGDAIMYAGLKPYSQRVRANRKRLSK</sequence>
<evidence type="ECO:0000313" key="2">
    <source>
        <dbReference type="Proteomes" id="UP001155220"/>
    </source>
</evidence>
<accession>A0A9X2KEZ6</accession>
<dbReference type="RefSeq" id="WP_253963645.1">
    <property type="nucleotide sequence ID" value="NZ_JALHBS010000034.1"/>
</dbReference>
<evidence type="ECO:0008006" key="3">
    <source>
        <dbReference type="Google" id="ProtNLM"/>
    </source>
</evidence>
<reference evidence="1" key="1">
    <citation type="submission" date="2022-03" db="EMBL/GenBank/DDBJ databases">
        <title>Aurantimonas Liuensis sp. Nov., isolated from the hadal seawater of the Mariana Trench.</title>
        <authorList>
            <person name="Liu R."/>
        </authorList>
    </citation>
    <scope>NUCLEOTIDE SEQUENCE</scope>
    <source>
        <strain evidence="1">LRZ36</strain>
    </source>
</reference>
<dbReference type="EMBL" id="JALHBS010000034">
    <property type="protein sequence ID" value="MCP3054775.1"/>
    <property type="molecule type" value="Genomic_DNA"/>
</dbReference>
<keyword evidence="2" id="KW-1185">Reference proteome</keyword>
<name>A0A9X2KEZ6_9HYPH</name>
<organism evidence="1 2">
    <name type="scientific">Aurantimonas marianensis</name>
    <dbReference type="NCBI Taxonomy" id="2920428"/>
    <lineage>
        <taxon>Bacteria</taxon>
        <taxon>Pseudomonadati</taxon>
        <taxon>Pseudomonadota</taxon>
        <taxon>Alphaproteobacteria</taxon>
        <taxon>Hyphomicrobiales</taxon>
        <taxon>Aurantimonadaceae</taxon>
        <taxon>Aurantimonas</taxon>
    </lineage>
</organism>
<dbReference type="AlphaFoldDB" id="A0A9X2KEZ6"/>
<proteinExistence type="predicted"/>
<dbReference type="Proteomes" id="UP001155220">
    <property type="component" value="Unassembled WGS sequence"/>
</dbReference>